<evidence type="ECO:0000313" key="1">
    <source>
        <dbReference type="EMBL" id="CAB4938111.1"/>
    </source>
</evidence>
<protein>
    <submittedName>
        <fullName evidence="1">Unannotated protein</fullName>
    </submittedName>
</protein>
<accession>A0A6J7J5E8</accession>
<sequence length="62" mass="6389">MPLPVFVIARSGVLTVAVAVDCAVRAVPRLWEAKLAVAVFVMTVPDATAGLGPPTRTSKVTA</sequence>
<proteinExistence type="predicted"/>
<dbReference type="AlphaFoldDB" id="A0A6J7J5E8"/>
<gene>
    <name evidence="1" type="ORF">UFOPK3564_02776</name>
</gene>
<organism evidence="1">
    <name type="scientific">freshwater metagenome</name>
    <dbReference type="NCBI Taxonomy" id="449393"/>
    <lineage>
        <taxon>unclassified sequences</taxon>
        <taxon>metagenomes</taxon>
        <taxon>ecological metagenomes</taxon>
    </lineage>
</organism>
<reference evidence="1" key="1">
    <citation type="submission" date="2020-05" db="EMBL/GenBank/DDBJ databases">
        <authorList>
            <person name="Chiriac C."/>
            <person name="Salcher M."/>
            <person name="Ghai R."/>
            <person name="Kavagutti S V."/>
        </authorList>
    </citation>
    <scope>NUCLEOTIDE SEQUENCE</scope>
</reference>
<name>A0A6J7J5E8_9ZZZZ</name>
<dbReference type="EMBL" id="CAFBMK010000219">
    <property type="protein sequence ID" value="CAB4938111.1"/>
    <property type="molecule type" value="Genomic_DNA"/>
</dbReference>